<evidence type="ECO:0000313" key="2">
    <source>
        <dbReference type="Proteomes" id="UP000192708"/>
    </source>
</evidence>
<organism evidence="1 2">
    <name type="scientific">Polynucleobacter kasalickyi</name>
    <dbReference type="NCBI Taxonomy" id="1938817"/>
    <lineage>
        <taxon>Bacteria</taxon>
        <taxon>Pseudomonadati</taxon>
        <taxon>Pseudomonadota</taxon>
        <taxon>Betaproteobacteria</taxon>
        <taxon>Burkholderiales</taxon>
        <taxon>Burkholderiaceae</taxon>
        <taxon>Polynucleobacter</taxon>
    </lineage>
</organism>
<sequence>MRKDLYFIGTALDDLRDLPIEARREAGFELDLVQCGYMPTDFKPMLNIGAGAYEIRIHILGEWRVIYVAKFSSGVYVLHVFQKKTARTALADIEKAKSRYKQIKEKK</sequence>
<dbReference type="Proteomes" id="UP000192708">
    <property type="component" value="Unassembled WGS sequence"/>
</dbReference>
<dbReference type="AlphaFoldDB" id="A0A1W2ANF2"/>
<dbReference type="STRING" id="1938817.SAMN06296008_109102"/>
<name>A0A1W2ANF2_9BURK</name>
<dbReference type="EMBL" id="FWXJ01000009">
    <property type="protein sequence ID" value="SMC62226.1"/>
    <property type="molecule type" value="Genomic_DNA"/>
</dbReference>
<dbReference type="InterPro" id="IPR009241">
    <property type="entry name" value="HigB-like"/>
</dbReference>
<gene>
    <name evidence="1" type="ORF">SAMN06296008_109102</name>
</gene>
<proteinExistence type="predicted"/>
<keyword evidence="2" id="KW-1185">Reference proteome</keyword>
<protein>
    <submittedName>
        <fullName evidence="1">Phage-related protein</fullName>
    </submittedName>
</protein>
<accession>A0A1W2ANF2</accession>
<dbReference type="RefSeq" id="WP_084283886.1">
    <property type="nucleotide sequence ID" value="NZ_FWXJ01000009.1"/>
</dbReference>
<reference evidence="1 2" key="1">
    <citation type="submission" date="2017-04" db="EMBL/GenBank/DDBJ databases">
        <authorList>
            <person name="Afonso C.L."/>
            <person name="Miller P.J."/>
            <person name="Scott M.A."/>
            <person name="Spackman E."/>
            <person name="Goraichik I."/>
            <person name="Dimitrov K.M."/>
            <person name="Suarez D.L."/>
            <person name="Swayne D.E."/>
        </authorList>
    </citation>
    <scope>NUCLEOTIDE SEQUENCE [LARGE SCALE GENOMIC DNA]</scope>
    <source>
        <strain evidence="1 2">VK13</strain>
    </source>
</reference>
<evidence type="ECO:0000313" key="1">
    <source>
        <dbReference type="EMBL" id="SMC62226.1"/>
    </source>
</evidence>
<dbReference type="Pfam" id="PF05973">
    <property type="entry name" value="Gp49"/>
    <property type="match status" value="1"/>
</dbReference>
<dbReference type="OrthoDB" id="9797093at2"/>